<feature type="repeat" description="ANK" evidence="3">
    <location>
        <begin position="49"/>
        <end position="69"/>
    </location>
</feature>
<proteinExistence type="predicted"/>
<dbReference type="InterPro" id="IPR002110">
    <property type="entry name" value="Ankyrin_rpt"/>
</dbReference>
<feature type="repeat" description="ANK" evidence="3">
    <location>
        <begin position="86"/>
        <end position="118"/>
    </location>
</feature>
<dbReference type="Proteomes" id="UP000515204">
    <property type="component" value="Unplaced"/>
</dbReference>
<organism evidence="4 5">
    <name type="scientific">Dinoponera quadriceps</name>
    <name type="common">South American ant</name>
    <dbReference type="NCBI Taxonomy" id="609295"/>
    <lineage>
        <taxon>Eukaryota</taxon>
        <taxon>Metazoa</taxon>
        <taxon>Ecdysozoa</taxon>
        <taxon>Arthropoda</taxon>
        <taxon>Hexapoda</taxon>
        <taxon>Insecta</taxon>
        <taxon>Pterygota</taxon>
        <taxon>Neoptera</taxon>
        <taxon>Endopterygota</taxon>
        <taxon>Hymenoptera</taxon>
        <taxon>Apocrita</taxon>
        <taxon>Aculeata</taxon>
        <taxon>Formicoidea</taxon>
        <taxon>Formicidae</taxon>
        <taxon>Ponerinae</taxon>
        <taxon>Ponerini</taxon>
        <taxon>Dinoponera</taxon>
    </lineage>
</organism>
<name>A0A6P3XP06_DINQU</name>
<feature type="repeat" description="ANK" evidence="3">
    <location>
        <begin position="223"/>
        <end position="255"/>
    </location>
</feature>
<dbReference type="RefSeq" id="XP_014479734.1">
    <property type="nucleotide sequence ID" value="XM_014624248.1"/>
</dbReference>
<evidence type="ECO:0000256" key="3">
    <source>
        <dbReference type="PROSITE-ProRule" id="PRU00023"/>
    </source>
</evidence>
<evidence type="ECO:0000313" key="5">
    <source>
        <dbReference type="RefSeq" id="XP_014479734.1"/>
    </source>
</evidence>
<sequence>MFHNVATADVASVSRNFLRACQNGDAYRVETLVATHGIRDWCDFRHTDSGDTALHVAARAGNMNVVKYLCEHFDMSTFKIDVTNKDMKRPSHEAAQFAREDVLKYLLEKGASVDALKRGDWTPLMLACTKSGYVAFQCIVTLLMAKANARLRNKDGWTPLFIACRAGDENVVDLLLEHMPECIDDRSNNGRSAMHIAAFHDHERVINSLVALRPSLLNAQDSSGSTPLHEAMKSGNLNAARRIVNLGADVNLVDNVGQTILHVATLTGNVEAVEYILEYNLIDVNRKASFGITPLMAARRSNHSDVIDILMKNGAM</sequence>
<dbReference type="InterPro" id="IPR036770">
    <property type="entry name" value="Ankyrin_rpt-contain_sf"/>
</dbReference>
<dbReference type="AlphaFoldDB" id="A0A6P3XP06"/>
<dbReference type="PANTHER" id="PTHR24173">
    <property type="entry name" value="ANKYRIN REPEAT CONTAINING"/>
    <property type="match status" value="1"/>
</dbReference>
<dbReference type="Pfam" id="PF12796">
    <property type="entry name" value="Ank_2"/>
    <property type="match status" value="3"/>
</dbReference>
<evidence type="ECO:0000256" key="2">
    <source>
        <dbReference type="ARBA" id="ARBA00023043"/>
    </source>
</evidence>
<dbReference type="PANTHER" id="PTHR24173:SF74">
    <property type="entry name" value="ANKYRIN REPEAT DOMAIN-CONTAINING PROTEIN 16"/>
    <property type="match status" value="1"/>
</dbReference>
<keyword evidence="2 3" id="KW-0040">ANK repeat</keyword>
<dbReference type="PRINTS" id="PR01415">
    <property type="entry name" value="ANKYRIN"/>
</dbReference>
<evidence type="ECO:0000313" key="4">
    <source>
        <dbReference type="Proteomes" id="UP000515204"/>
    </source>
</evidence>
<feature type="repeat" description="ANK" evidence="3">
    <location>
        <begin position="290"/>
        <end position="316"/>
    </location>
</feature>
<dbReference type="PROSITE" id="PS50297">
    <property type="entry name" value="ANK_REP_REGION"/>
    <property type="match status" value="6"/>
</dbReference>
<gene>
    <name evidence="5" type="primary">LOC106747016</name>
</gene>
<accession>A0A6P3XP06</accession>
<dbReference type="KEGG" id="dqu:106747016"/>
<dbReference type="OrthoDB" id="194358at2759"/>
<protein>
    <submittedName>
        <fullName evidence="5">Ankyrin repeat domain-containing protein 16-like</fullName>
    </submittedName>
</protein>
<reference evidence="5" key="1">
    <citation type="submission" date="2025-08" db="UniProtKB">
        <authorList>
            <consortium name="RefSeq"/>
        </authorList>
    </citation>
    <scope>IDENTIFICATION</scope>
</reference>
<feature type="repeat" description="ANK" evidence="3">
    <location>
        <begin position="256"/>
        <end position="280"/>
    </location>
</feature>
<evidence type="ECO:0000256" key="1">
    <source>
        <dbReference type="ARBA" id="ARBA00022737"/>
    </source>
</evidence>
<dbReference type="SMART" id="SM00248">
    <property type="entry name" value="ANK"/>
    <property type="match status" value="8"/>
</dbReference>
<dbReference type="SUPFAM" id="SSF48403">
    <property type="entry name" value="Ankyrin repeat"/>
    <property type="match status" value="1"/>
</dbReference>
<dbReference type="Gene3D" id="1.25.40.20">
    <property type="entry name" value="Ankyrin repeat-containing domain"/>
    <property type="match status" value="3"/>
</dbReference>
<keyword evidence="1" id="KW-0677">Repeat</keyword>
<dbReference type="GeneID" id="106747016"/>
<keyword evidence="4" id="KW-1185">Reference proteome</keyword>
<feature type="repeat" description="ANK" evidence="3">
    <location>
        <begin position="155"/>
        <end position="178"/>
    </location>
</feature>
<dbReference type="PROSITE" id="PS50088">
    <property type="entry name" value="ANK_REPEAT"/>
    <property type="match status" value="6"/>
</dbReference>